<keyword evidence="2" id="KW-1185">Reference proteome</keyword>
<protein>
    <submittedName>
        <fullName evidence="1">Uncharacterized protein</fullName>
    </submittedName>
</protein>
<dbReference type="EMBL" id="BAABLD010000008">
    <property type="protein sequence ID" value="GAA5166212.1"/>
    <property type="molecule type" value="Genomic_DNA"/>
</dbReference>
<sequence length="115" mass="12746">MADFENFSQTASNIALEIERKLVILGLDWHNPVTMQQLAQSVLAEDKKSALDLLGIPASANQSFFDLQGLISLMLRTMEEGADSGQWIHGSDAWKALAKALWDQHEGIKPVPRET</sequence>
<organism evidence="1 2">
    <name type="scientific">Viridibacterium curvum</name>
    <dbReference type="NCBI Taxonomy" id="1101404"/>
    <lineage>
        <taxon>Bacteria</taxon>
        <taxon>Pseudomonadati</taxon>
        <taxon>Pseudomonadota</taxon>
        <taxon>Betaproteobacteria</taxon>
        <taxon>Rhodocyclales</taxon>
        <taxon>Rhodocyclaceae</taxon>
        <taxon>Viridibacterium</taxon>
    </lineage>
</organism>
<accession>A0ABP9QRS6</accession>
<evidence type="ECO:0000313" key="2">
    <source>
        <dbReference type="Proteomes" id="UP001500547"/>
    </source>
</evidence>
<dbReference type="Proteomes" id="UP001500547">
    <property type="component" value="Unassembled WGS sequence"/>
</dbReference>
<comment type="caution">
    <text evidence="1">The sequence shown here is derived from an EMBL/GenBank/DDBJ whole genome shotgun (WGS) entry which is preliminary data.</text>
</comment>
<evidence type="ECO:0000313" key="1">
    <source>
        <dbReference type="EMBL" id="GAA5166212.1"/>
    </source>
</evidence>
<name>A0ABP9QRS6_9RHOO</name>
<dbReference type="RefSeq" id="WP_345533101.1">
    <property type="nucleotide sequence ID" value="NZ_BAABLD010000008.1"/>
</dbReference>
<gene>
    <name evidence="1" type="ORF">GCM10025770_22990</name>
</gene>
<reference evidence="2" key="1">
    <citation type="journal article" date="2019" name="Int. J. Syst. Evol. Microbiol.">
        <title>The Global Catalogue of Microorganisms (GCM) 10K type strain sequencing project: providing services to taxonomists for standard genome sequencing and annotation.</title>
        <authorList>
            <consortium name="The Broad Institute Genomics Platform"/>
            <consortium name="The Broad Institute Genome Sequencing Center for Infectious Disease"/>
            <person name="Wu L."/>
            <person name="Ma J."/>
        </authorList>
    </citation>
    <scope>NUCLEOTIDE SEQUENCE [LARGE SCALE GENOMIC DNA]</scope>
    <source>
        <strain evidence="2">JCM 18715</strain>
    </source>
</reference>
<proteinExistence type="predicted"/>